<accession>A0AC61Y723</accession>
<dbReference type="EMBL" id="CABVMM010000005">
    <property type="protein sequence ID" value="VVV00314.1"/>
    <property type="molecule type" value="Genomic_DNA"/>
</dbReference>
<name>A0AC61Y723_9FLAO</name>
<sequence>MKILINLIKNPSKNILILFTAIWLLIITLFIFSITDVFDESLFQKKYIVLYLLVLLNPTLLLMNIFKNYRKNKKSR</sequence>
<proteinExistence type="predicted"/>
<keyword evidence="2" id="KW-1185">Reference proteome</keyword>
<evidence type="ECO:0000313" key="1">
    <source>
        <dbReference type="EMBL" id="VVV00314.1"/>
    </source>
</evidence>
<comment type="caution">
    <text evidence="1">The sequence shown here is derived from an EMBL/GenBank/DDBJ whole genome shotgun (WGS) entry which is preliminary data.</text>
</comment>
<dbReference type="Proteomes" id="UP000356253">
    <property type="component" value="Unassembled WGS sequence"/>
</dbReference>
<reference evidence="1" key="1">
    <citation type="submission" date="2019-09" db="EMBL/GenBank/DDBJ databases">
        <authorList>
            <person name="Rodrigo-Torres L."/>
            <person name="Arahal R. D."/>
            <person name="Lucena T."/>
        </authorList>
    </citation>
    <scope>NUCLEOTIDE SEQUENCE</scope>
    <source>
        <strain evidence="1">ISS653</strain>
    </source>
</reference>
<gene>
    <name evidence="1" type="ORF">FVB9532_01583</name>
</gene>
<evidence type="ECO:0000313" key="2">
    <source>
        <dbReference type="Proteomes" id="UP000356253"/>
    </source>
</evidence>
<protein>
    <submittedName>
        <fullName evidence="1">Uncharacterized protein</fullName>
    </submittedName>
</protein>
<organism evidence="1 2">
    <name type="scientific">Mesonia oceanica</name>
    <dbReference type="NCBI Taxonomy" id="2687242"/>
    <lineage>
        <taxon>Bacteria</taxon>
        <taxon>Pseudomonadati</taxon>
        <taxon>Bacteroidota</taxon>
        <taxon>Flavobacteriia</taxon>
        <taxon>Flavobacteriales</taxon>
        <taxon>Flavobacteriaceae</taxon>
        <taxon>Mesonia</taxon>
    </lineage>
</organism>